<evidence type="ECO:0000256" key="1">
    <source>
        <dbReference type="SAM" id="MobiDB-lite"/>
    </source>
</evidence>
<dbReference type="InterPro" id="IPR032369">
    <property type="entry name" value="DUF4872"/>
</dbReference>
<dbReference type="EMBL" id="JF429418">
    <property type="protein sequence ID" value="ADZ13555.1"/>
    <property type="molecule type" value="Genomic_DNA"/>
</dbReference>
<dbReference type="Pfam" id="PF14399">
    <property type="entry name" value="BtrH_N"/>
    <property type="match status" value="1"/>
</dbReference>
<organism evidence="4">
    <name type="scientific">Streptomyces sp. TP-A2060</name>
    <dbReference type="NCBI Taxonomy" id="991125"/>
    <lineage>
        <taxon>Bacteria</taxon>
        <taxon>Bacillati</taxon>
        <taxon>Actinomycetota</taxon>
        <taxon>Actinomycetes</taxon>
        <taxon>Kitasatosporales</taxon>
        <taxon>Streptomycetaceae</taxon>
        <taxon>Streptomyces</taxon>
    </lineage>
</organism>
<dbReference type="AlphaFoldDB" id="I3NN67"/>
<evidence type="ECO:0000313" key="4">
    <source>
        <dbReference type="EMBL" id="ADZ13555.1"/>
    </source>
</evidence>
<sequence length="391" mass="41974">MTSPGTAPVPGGPLAADPGEFGGAHCETSSLRKQLLVNGVDIGEPLLFGLGGGIGFWYQPSAPGGVFRSMTSTRNGPFPLFITRLCRALGLDVTVHRTDDPDRALHELREELAAGRPVICYVDLFHLPYFQASRHFGGHAVVVHALDEKTGTAWISDRCPGPMAVPVEALATARASTHQPFPPAHAWLSADWSTARLPDEDGFREAVRTCHAALTQSTLPNEGLAGLAAFGAELTHDIRTAPAERVVDRLTAAHIDFEFAGTGGSGFRNLYGDFLAEAGPWLSGPAHTAALAAIEEARAAWVALDDLLVPDAGEAWKELRETYREREDALRSGTPDHLAKATVLTARLPRLRADAAGELDGHRDRLAEETGAAFRRLLRTERLLADALSRI</sequence>
<reference evidence="4" key="1">
    <citation type="journal article" date="2012" name="J. Am. Chem. Soc.">
        <title>Characterization of yatakemycin gene cluster revealing a radical S-adenosylmethionine dependent methyltransferase and highlighting spirocyclopropane biosynthesis.</title>
        <authorList>
            <person name="Huang W."/>
            <person name="Xu H."/>
            <person name="Li Y."/>
            <person name="Zhang F."/>
            <person name="Chen X.Y."/>
            <person name="He Q.L."/>
            <person name="Igarashi Y."/>
            <person name="Tang G.L."/>
        </authorList>
    </citation>
    <scope>NUCLEOTIDE SEQUENCE</scope>
    <source>
        <strain evidence="4">TP-A2060</strain>
    </source>
</reference>
<feature type="region of interest" description="Disordered" evidence="1">
    <location>
        <begin position="1"/>
        <end position="21"/>
    </location>
</feature>
<feature type="domain" description="DUF4872" evidence="3">
    <location>
        <begin position="168"/>
        <end position="308"/>
    </location>
</feature>
<evidence type="ECO:0000259" key="3">
    <source>
        <dbReference type="Pfam" id="PF16169"/>
    </source>
</evidence>
<dbReference type="Pfam" id="PF16169">
    <property type="entry name" value="DUF4872"/>
    <property type="match status" value="1"/>
</dbReference>
<accession>I3NN67</accession>
<proteinExistence type="predicted"/>
<dbReference type="InterPro" id="IPR026935">
    <property type="entry name" value="BtrH_N"/>
</dbReference>
<name>I3NN67_9ACTN</name>
<feature type="domain" description="Butirosin biosynthesis protein H N-terminal" evidence="2">
    <location>
        <begin position="25"/>
        <end position="158"/>
    </location>
</feature>
<protein>
    <submittedName>
        <fullName evidence="4">YtkS</fullName>
    </submittedName>
</protein>
<evidence type="ECO:0000259" key="2">
    <source>
        <dbReference type="Pfam" id="PF14399"/>
    </source>
</evidence>